<reference evidence="3" key="2">
    <citation type="submission" date="2020-05" db="UniProtKB">
        <authorList>
            <consortium name="EnsemblMetazoa"/>
        </authorList>
    </citation>
    <scope>IDENTIFICATION</scope>
    <source>
        <strain evidence="3">CM1001059</strain>
    </source>
</reference>
<dbReference type="STRING" id="34690.A0A182U737"/>
<dbReference type="AlphaFoldDB" id="A0A182U737"/>
<evidence type="ECO:0000313" key="4">
    <source>
        <dbReference type="Proteomes" id="UP000075902"/>
    </source>
</evidence>
<evidence type="ECO:0000256" key="1">
    <source>
        <dbReference type="ARBA" id="ARBA00004613"/>
    </source>
</evidence>
<keyword evidence="2" id="KW-0964">Secreted</keyword>
<evidence type="ECO:0000313" key="3">
    <source>
        <dbReference type="EnsemblMetazoa" id="AMEC015102-PA"/>
    </source>
</evidence>
<comment type="subcellular location">
    <subcellularLocation>
        <location evidence="1">Secreted</location>
    </subcellularLocation>
</comment>
<protein>
    <submittedName>
        <fullName evidence="3">Uncharacterized protein</fullName>
    </submittedName>
</protein>
<accession>A0A182U737</accession>
<dbReference type="EnsemblMetazoa" id="AMEC015102-RA">
    <property type="protein sequence ID" value="AMEC015102-PA"/>
    <property type="gene ID" value="AMEC015102"/>
</dbReference>
<sequence length="168" mass="18998">MLVNIGPYLGDENRIASDRSISAVRRELTMIVRWPKMVRPASGLLLFCALLAVWFDLSDGWRYDRVPRLYGDKVPTKAISPRLRKVQRRIVMLHDSYRTKVVPPAANMLNMVSNVGLRGNVWSCVYVWILGWVKQTGDQDGLIGIGPAENEGRESVGNDFLSPECLLR</sequence>
<dbReference type="VEuPathDB" id="VectorBase:AMEC015102"/>
<dbReference type="Proteomes" id="UP000075902">
    <property type="component" value="Unassembled WGS sequence"/>
</dbReference>
<dbReference type="InterPro" id="IPR035940">
    <property type="entry name" value="CAP_sf"/>
</dbReference>
<organism evidence="3 4">
    <name type="scientific">Anopheles melas</name>
    <dbReference type="NCBI Taxonomy" id="34690"/>
    <lineage>
        <taxon>Eukaryota</taxon>
        <taxon>Metazoa</taxon>
        <taxon>Ecdysozoa</taxon>
        <taxon>Arthropoda</taxon>
        <taxon>Hexapoda</taxon>
        <taxon>Insecta</taxon>
        <taxon>Pterygota</taxon>
        <taxon>Neoptera</taxon>
        <taxon>Endopterygota</taxon>
        <taxon>Diptera</taxon>
        <taxon>Nematocera</taxon>
        <taxon>Culicoidea</taxon>
        <taxon>Culicidae</taxon>
        <taxon>Anophelinae</taxon>
        <taxon>Anopheles</taxon>
    </lineage>
</organism>
<keyword evidence="4" id="KW-1185">Reference proteome</keyword>
<proteinExistence type="predicted"/>
<reference evidence="4" key="1">
    <citation type="submission" date="2014-01" db="EMBL/GenBank/DDBJ databases">
        <title>The Genome Sequence of Anopheles melas CM1001059_A (V2).</title>
        <authorList>
            <consortium name="The Broad Institute Genomics Platform"/>
            <person name="Neafsey D.E."/>
            <person name="Besansky N."/>
            <person name="Howell P."/>
            <person name="Walton C."/>
            <person name="Young S.K."/>
            <person name="Zeng Q."/>
            <person name="Gargeya S."/>
            <person name="Fitzgerald M."/>
            <person name="Haas B."/>
            <person name="Abouelleil A."/>
            <person name="Allen A.W."/>
            <person name="Alvarado L."/>
            <person name="Arachchi H.M."/>
            <person name="Berlin A.M."/>
            <person name="Chapman S.B."/>
            <person name="Gainer-Dewar J."/>
            <person name="Goldberg J."/>
            <person name="Griggs A."/>
            <person name="Gujja S."/>
            <person name="Hansen M."/>
            <person name="Howarth C."/>
            <person name="Imamovic A."/>
            <person name="Ireland A."/>
            <person name="Larimer J."/>
            <person name="McCowan C."/>
            <person name="Murphy C."/>
            <person name="Pearson M."/>
            <person name="Poon T.W."/>
            <person name="Priest M."/>
            <person name="Roberts A."/>
            <person name="Saif S."/>
            <person name="Shea T."/>
            <person name="Sisk P."/>
            <person name="Sykes S."/>
            <person name="Wortman J."/>
            <person name="Nusbaum C."/>
            <person name="Birren B."/>
        </authorList>
    </citation>
    <scope>NUCLEOTIDE SEQUENCE [LARGE SCALE GENOMIC DNA]</scope>
    <source>
        <strain evidence="4">CM1001059</strain>
    </source>
</reference>
<dbReference type="SUPFAM" id="SSF55797">
    <property type="entry name" value="PR-1-like"/>
    <property type="match status" value="1"/>
</dbReference>
<evidence type="ECO:0000256" key="2">
    <source>
        <dbReference type="ARBA" id="ARBA00022525"/>
    </source>
</evidence>
<name>A0A182U737_9DIPT</name>